<proteinExistence type="predicted"/>
<evidence type="ECO:0000313" key="3">
    <source>
        <dbReference type="Proteomes" id="UP000325081"/>
    </source>
</evidence>
<evidence type="ECO:0000313" key="2">
    <source>
        <dbReference type="EMBL" id="GER41731.1"/>
    </source>
</evidence>
<comment type="caution">
    <text evidence="2">The sequence shown here is derived from an EMBL/GenBank/DDBJ whole genome shotgun (WGS) entry which is preliminary data.</text>
</comment>
<protein>
    <submittedName>
        <fullName evidence="2">Lipid transfer protein</fullName>
    </submittedName>
</protein>
<organism evidence="2 3">
    <name type="scientific">Striga asiatica</name>
    <name type="common">Asiatic witchweed</name>
    <name type="synonym">Buchnera asiatica</name>
    <dbReference type="NCBI Taxonomy" id="4170"/>
    <lineage>
        <taxon>Eukaryota</taxon>
        <taxon>Viridiplantae</taxon>
        <taxon>Streptophyta</taxon>
        <taxon>Embryophyta</taxon>
        <taxon>Tracheophyta</taxon>
        <taxon>Spermatophyta</taxon>
        <taxon>Magnoliopsida</taxon>
        <taxon>eudicotyledons</taxon>
        <taxon>Gunneridae</taxon>
        <taxon>Pentapetalae</taxon>
        <taxon>asterids</taxon>
        <taxon>lamiids</taxon>
        <taxon>Lamiales</taxon>
        <taxon>Orobanchaceae</taxon>
        <taxon>Buchnereae</taxon>
        <taxon>Striga</taxon>
    </lineage>
</organism>
<reference evidence="3" key="1">
    <citation type="journal article" date="2019" name="Curr. Biol.">
        <title>Genome Sequence of Striga asiatica Provides Insight into the Evolution of Plant Parasitism.</title>
        <authorList>
            <person name="Yoshida S."/>
            <person name="Kim S."/>
            <person name="Wafula E.K."/>
            <person name="Tanskanen J."/>
            <person name="Kim Y.M."/>
            <person name="Honaas L."/>
            <person name="Yang Z."/>
            <person name="Spallek T."/>
            <person name="Conn C.E."/>
            <person name="Ichihashi Y."/>
            <person name="Cheong K."/>
            <person name="Cui S."/>
            <person name="Der J.P."/>
            <person name="Gundlach H."/>
            <person name="Jiao Y."/>
            <person name="Hori C."/>
            <person name="Ishida J.K."/>
            <person name="Kasahara H."/>
            <person name="Kiba T."/>
            <person name="Kim M.S."/>
            <person name="Koo N."/>
            <person name="Laohavisit A."/>
            <person name="Lee Y.H."/>
            <person name="Lumba S."/>
            <person name="McCourt P."/>
            <person name="Mortimer J.C."/>
            <person name="Mutuku J.M."/>
            <person name="Nomura T."/>
            <person name="Sasaki-Sekimoto Y."/>
            <person name="Seto Y."/>
            <person name="Wang Y."/>
            <person name="Wakatake T."/>
            <person name="Sakakibara H."/>
            <person name="Demura T."/>
            <person name="Yamaguchi S."/>
            <person name="Yoneyama K."/>
            <person name="Manabe R.I."/>
            <person name="Nelson D.C."/>
            <person name="Schulman A.H."/>
            <person name="Timko M.P."/>
            <person name="dePamphilis C.W."/>
            <person name="Choi D."/>
            <person name="Shirasu K."/>
        </authorList>
    </citation>
    <scope>NUCLEOTIDE SEQUENCE [LARGE SCALE GENOMIC DNA]</scope>
    <source>
        <strain evidence="3">cv. UVA1</strain>
    </source>
</reference>
<dbReference type="AlphaFoldDB" id="A0A5A7QCI4"/>
<keyword evidence="3" id="KW-1185">Reference proteome</keyword>
<accession>A0A5A7QCI4</accession>
<name>A0A5A7QCI4_STRAF</name>
<feature type="region of interest" description="Disordered" evidence="1">
    <location>
        <begin position="64"/>
        <end position="85"/>
    </location>
</feature>
<sequence>MDHLQRAIYHFRGQHRRASTQFFVDLQVGPRYQTFGRGHALALHTLCNVSRLWFSPQSLTTNRAPSHSAYPSLHHNPSKAKHRAPACRLPAQKQARFSHATAHHSRQIRSSENPAAASHLRPDSTRLTMTWHPHVRHLSASCTWPAGQASSSLEARSLSAHLPHFRANRWALFGFSPKSSAKSSTTGHLHWCVPSLFSPKPVPFAGTEIDFEQERSSRPAAVWVMKDFELAELFGLAVFEDASEIPARDSFGMTIVAVVVVSEEVAFGAAVQKANAVTWAVVLLASGPSFAVKPAKFGLAAFASVALGVCVQGSITGQRVAERTNLEMFALFAACVGSRHSSFAANFDLLFCEGRVGDWKLSSFEGSSGLARLRPGNMELDESFKPKSSASHGMFRRNIFSMSESSSNKGRKQINPKMIFESTVEKLEGCKYKRIEMRIKLSKNDTQNEGEGTNCKKDKGLPRRQLARGFFTWETGMFGELWSEKRWWAYVKGSYDRFNLPNRDSARTFPSCRFIPSNLIRSQKRKNEYCKRAVICGCMSSCSKNPDMHAVA</sequence>
<gene>
    <name evidence="2" type="ORF">STAS_18463</name>
</gene>
<dbReference type="EMBL" id="BKCP01006183">
    <property type="protein sequence ID" value="GER41731.1"/>
    <property type="molecule type" value="Genomic_DNA"/>
</dbReference>
<feature type="region of interest" description="Disordered" evidence="1">
    <location>
        <begin position="97"/>
        <end position="122"/>
    </location>
</feature>
<feature type="compositionally biased region" description="Basic residues" evidence="1">
    <location>
        <begin position="76"/>
        <end position="85"/>
    </location>
</feature>
<dbReference type="Proteomes" id="UP000325081">
    <property type="component" value="Unassembled WGS sequence"/>
</dbReference>
<evidence type="ECO:0000256" key="1">
    <source>
        <dbReference type="SAM" id="MobiDB-lite"/>
    </source>
</evidence>